<accession>A0A8S3TXV0</accession>
<evidence type="ECO:0000313" key="2">
    <source>
        <dbReference type="EMBL" id="CAG2236213.1"/>
    </source>
</evidence>
<dbReference type="OrthoDB" id="10436740at2759"/>
<dbReference type="EMBL" id="CAJPWZ010002343">
    <property type="protein sequence ID" value="CAG2236213.1"/>
    <property type="molecule type" value="Genomic_DNA"/>
</dbReference>
<keyword evidence="1" id="KW-0472">Membrane</keyword>
<feature type="transmembrane region" description="Helical" evidence="1">
    <location>
        <begin position="145"/>
        <end position="164"/>
    </location>
</feature>
<dbReference type="AlphaFoldDB" id="A0A8S3TXV0"/>
<keyword evidence="1" id="KW-0812">Transmembrane</keyword>
<keyword evidence="3" id="KW-1185">Reference proteome</keyword>
<reference evidence="2" key="1">
    <citation type="submission" date="2021-03" db="EMBL/GenBank/DDBJ databases">
        <authorList>
            <person name="Bekaert M."/>
        </authorList>
    </citation>
    <scope>NUCLEOTIDE SEQUENCE</scope>
</reference>
<sequence>MVKEHINLDNNNKHLILFSRKGKQHDTKELVDNLLSLINLINSINENRKNNETEHLNNTIRNNPSGIIGKYVSHTWSDQTWRGKVISFNDSEFEITYWDSTMPENTGEVYCLKLAEILEDVDDGTFSFNGVWYGVSGRFKVDIHVAVFTSALLMATCVVVYGVTRGHLDQIPVNVNPTSLSSRVSLIVIISAMSCIPAVECTHYNVRLVDNPIRFNLDFGRCYLLSATL</sequence>
<name>A0A8S3TXV0_MYTED</name>
<evidence type="ECO:0000313" key="3">
    <source>
        <dbReference type="Proteomes" id="UP000683360"/>
    </source>
</evidence>
<keyword evidence="1" id="KW-1133">Transmembrane helix</keyword>
<gene>
    <name evidence="2" type="ORF">MEDL_48690</name>
</gene>
<comment type="caution">
    <text evidence="2">The sequence shown here is derived from an EMBL/GenBank/DDBJ whole genome shotgun (WGS) entry which is preliminary data.</text>
</comment>
<organism evidence="2 3">
    <name type="scientific">Mytilus edulis</name>
    <name type="common">Blue mussel</name>
    <dbReference type="NCBI Taxonomy" id="6550"/>
    <lineage>
        <taxon>Eukaryota</taxon>
        <taxon>Metazoa</taxon>
        <taxon>Spiralia</taxon>
        <taxon>Lophotrochozoa</taxon>
        <taxon>Mollusca</taxon>
        <taxon>Bivalvia</taxon>
        <taxon>Autobranchia</taxon>
        <taxon>Pteriomorphia</taxon>
        <taxon>Mytilida</taxon>
        <taxon>Mytiloidea</taxon>
        <taxon>Mytilidae</taxon>
        <taxon>Mytilinae</taxon>
        <taxon>Mytilus</taxon>
    </lineage>
</organism>
<protein>
    <submittedName>
        <fullName evidence="2">Uncharacterized protein</fullName>
    </submittedName>
</protein>
<evidence type="ECO:0000256" key="1">
    <source>
        <dbReference type="SAM" id="Phobius"/>
    </source>
</evidence>
<proteinExistence type="predicted"/>
<feature type="transmembrane region" description="Helical" evidence="1">
    <location>
        <begin position="184"/>
        <end position="206"/>
    </location>
</feature>
<dbReference type="Proteomes" id="UP000683360">
    <property type="component" value="Unassembled WGS sequence"/>
</dbReference>